<dbReference type="GO" id="GO:0015630">
    <property type="term" value="C:microtubule cytoskeleton"/>
    <property type="evidence" value="ECO:0007669"/>
    <property type="project" value="InterPro"/>
</dbReference>
<evidence type="ECO:0000256" key="6">
    <source>
        <dbReference type="SAM" id="MobiDB-lite"/>
    </source>
</evidence>
<feature type="region of interest" description="Disordered" evidence="6">
    <location>
        <begin position="1"/>
        <end position="64"/>
    </location>
</feature>
<dbReference type="Proteomes" id="UP001652640">
    <property type="component" value="Unplaced"/>
</dbReference>
<evidence type="ECO:0000256" key="1">
    <source>
        <dbReference type="ARBA" id="ARBA00004245"/>
    </source>
</evidence>
<dbReference type="Pfam" id="PF05672">
    <property type="entry name" value="MAP7"/>
    <property type="match status" value="1"/>
</dbReference>
<dbReference type="RefSeq" id="XP_020770072.2">
    <property type="nucleotide sequence ID" value="XM_020914413.2"/>
</dbReference>
<gene>
    <name evidence="8" type="primary">MAP7D2</name>
</gene>
<feature type="compositionally biased region" description="Low complexity" evidence="6">
    <location>
        <begin position="364"/>
        <end position="381"/>
    </location>
</feature>
<evidence type="ECO:0000313" key="8">
    <source>
        <dbReference type="RefSeq" id="XP_020770072.2"/>
    </source>
</evidence>
<evidence type="ECO:0000256" key="3">
    <source>
        <dbReference type="ARBA" id="ARBA00022490"/>
    </source>
</evidence>
<evidence type="ECO:0000256" key="5">
    <source>
        <dbReference type="ARBA" id="ARBA00023212"/>
    </source>
</evidence>
<feature type="compositionally biased region" description="Low complexity" evidence="6">
    <location>
        <begin position="8"/>
        <end position="19"/>
    </location>
</feature>
<dbReference type="GeneID" id="110151131"/>
<name>A0A6J0Z948_ODOVR</name>
<reference evidence="8" key="1">
    <citation type="submission" date="2025-08" db="UniProtKB">
        <authorList>
            <consortium name="RefSeq"/>
        </authorList>
    </citation>
    <scope>IDENTIFICATION</scope>
    <source>
        <tissue evidence="8">Tongue muscle</tissue>
    </source>
</reference>
<dbReference type="InterPro" id="IPR051483">
    <property type="entry name" value="MAP7_domain-containing"/>
</dbReference>
<accession>A0A6J0Z948</accession>
<comment type="subcellular location">
    <subcellularLocation>
        <location evidence="1">Cytoplasm</location>
        <location evidence="1">Cytoskeleton</location>
    </subcellularLocation>
</comment>
<keyword evidence="4" id="KW-0175">Coiled coil</keyword>
<evidence type="ECO:0000313" key="7">
    <source>
        <dbReference type="Proteomes" id="UP001652640"/>
    </source>
</evidence>
<protein>
    <submittedName>
        <fullName evidence="8">MAP7 domain-containing protein 2 isoform X18</fullName>
    </submittedName>
</protein>
<proteinExistence type="inferred from homology"/>
<feature type="compositionally biased region" description="Polar residues" evidence="6">
    <location>
        <begin position="204"/>
        <end position="214"/>
    </location>
</feature>
<comment type="similarity">
    <text evidence="2">Belongs to the MAP7 family.</text>
</comment>
<feature type="compositionally biased region" description="Basic and acidic residues" evidence="6">
    <location>
        <begin position="313"/>
        <end position="329"/>
    </location>
</feature>
<dbReference type="GO" id="GO:0000226">
    <property type="term" value="P:microtubule cytoskeleton organization"/>
    <property type="evidence" value="ECO:0007669"/>
    <property type="project" value="InterPro"/>
</dbReference>
<evidence type="ECO:0000256" key="4">
    <source>
        <dbReference type="ARBA" id="ARBA00023054"/>
    </source>
</evidence>
<dbReference type="PANTHER" id="PTHR15073">
    <property type="entry name" value="MICROTUBULE-ASSOCIATED PROTEIN"/>
    <property type="match status" value="1"/>
</dbReference>
<keyword evidence="7" id="KW-1185">Reference proteome</keyword>
<dbReference type="AlphaFoldDB" id="A0A6J0Z948"/>
<organism evidence="7 8">
    <name type="scientific">Odocoileus virginianus</name>
    <name type="common">White-tailed deer</name>
    <dbReference type="NCBI Taxonomy" id="9874"/>
    <lineage>
        <taxon>Eukaryota</taxon>
        <taxon>Metazoa</taxon>
        <taxon>Chordata</taxon>
        <taxon>Craniata</taxon>
        <taxon>Vertebrata</taxon>
        <taxon>Euteleostomi</taxon>
        <taxon>Mammalia</taxon>
        <taxon>Eutheria</taxon>
        <taxon>Laurasiatheria</taxon>
        <taxon>Artiodactyla</taxon>
        <taxon>Ruminantia</taxon>
        <taxon>Pecora</taxon>
        <taxon>Cervidae</taxon>
        <taxon>Odocoileinae</taxon>
        <taxon>Odocoileus</taxon>
    </lineage>
</organism>
<evidence type="ECO:0000256" key="2">
    <source>
        <dbReference type="ARBA" id="ARBA00007525"/>
    </source>
</evidence>
<keyword evidence="3" id="KW-0963">Cytoplasm</keyword>
<feature type="compositionally biased region" description="Basic and acidic residues" evidence="6">
    <location>
        <begin position="97"/>
        <end position="135"/>
    </location>
</feature>
<feature type="compositionally biased region" description="Polar residues" evidence="6">
    <location>
        <begin position="166"/>
        <end position="175"/>
    </location>
</feature>
<feature type="compositionally biased region" description="Low complexity" evidence="6">
    <location>
        <begin position="263"/>
        <end position="279"/>
    </location>
</feature>
<keyword evidence="5" id="KW-0206">Cytoskeleton</keyword>
<feature type="compositionally biased region" description="Polar residues" evidence="6">
    <location>
        <begin position="280"/>
        <end position="291"/>
    </location>
</feature>
<feature type="compositionally biased region" description="Basic and acidic residues" evidence="6">
    <location>
        <begin position="390"/>
        <end position="486"/>
    </location>
</feature>
<dbReference type="InterPro" id="IPR008604">
    <property type="entry name" value="MAP7_fam"/>
</dbReference>
<sequence length="715" mass="80028">MEHSVGCAAAAGTEGATRAPSLPGKMAEPGAVRISPPNHRPSAMEGFLKSDERQRLAKERREEREKCLAAREQQILEKQKRAKLQYEKQIEERWKKLEEQRQREEQKRAAVEEKRKQKLREEEERLEAMMRRSLERSQQLELKKKCSSGGASLAAGPGGRDACDKLSTSTMNLPKQTEPPMSKRLSSSTAAISYSPDRAPAGSLKSSYKSSPTRNVERKKITSTSGGGDAGKVAPAGVEASPTEKMKRGPRATASVSSVGLMSPLRSISKRSSSPVTSKATSKAYPQSPKNTKPPYPGSPMKYRLPSFSGQETPKKKADKEKSNKEKEGTLTQEAASSPKEEAPEKHVADRQATEKHEKHEAMAGKAKSSRASGKSTAGTTDAGEATKILSEKRRQARLQKEQEEQERLEKEKQDKLEREELKRKAEEERLRLEEARKQEEEKKQREEEEKRKVAEEAKRKAKEALLLKEEQEKEKQEKEKQEKAMIVKQKEAAEAKAQEAAKQMRLKREQIMLQMEQERLERKKRIDEIMKRTRKSDASLEVKKENPKVELQSALCVENKAEPVVPNKIEISVLNTCQEVNVVEHAAPETFPQDVFTDELKPVEGLVHLDALDGKSNSLDDSTEEVQSMDMSPVSKEELISIPEFSPVSEMIPGVSLDQNGTGNARALQDLLDFTGPPIFPKRSSENLSLDDCNKNLIEGFNSPGQENTLNTFC</sequence>
<dbReference type="PANTHER" id="PTHR15073:SF3">
    <property type="entry name" value="MAP7 DOMAIN-CONTAINING PROTEIN 2"/>
    <property type="match status" value="1"/>
</dbReference>
<feature type="region of interest" description="Disordered" evidence="6">
    <location>
        <begin position="97"/>
        <end position="486"/>
    </location>
</feature>
<feature type="compositionally biased region" description="Basic and acidic residues" evidence="6">
    <location>
        <begin position="339"/>
        <end position="363"/>
    </location>
</feature>
<feature type="compositionally biased region" description="Basic and acidic residues" evidence="6">
    <location>
        <begin position="48"/>
        <end position="64"/>
    </location>
</feature>